<keyword evidence="1" id="KW-0472">Membrane</keyword>
<accession>A0A813U5T2</accession>
<dbReference type="OrthoDB" id="6157510at2759"/>
<feature type="transmembrane region" description="Helical" evidence="1">
    <location>
        <begin position="141"/>
        <end position="164"/>
    </location>
</feature>
<dbReference type="PANTHER" id="PTHR33444">
    <property type="entry name" value="SI:DKEY-19B23.12-RELATED"/>
    <property type="match status" value="1"/>
</dbReference>
<comment type="caution">
    <text evidence="2">The sequence shown here is derived from an EMBL/GenBank/DDBJ whole genome shotgun (WGS) entry which is preliminary data.</text>
</comment>
<proteinExistence type="predicted"/>
<protein>
    <submittedName>
        <fullName evidence="2">Uncharacterized protein</fullName>
    </submittedName>
</protein>
<dbReference type="AlphaFoldDB" id="A0A813U5T2"/>
<organism evidence="2 3">
    <name type="scientific">Adineta steineri</name>
    <dbReference type="NCBI Taxonomy" id="433720"/>
    <lineage>
        <taxon>Eukaryota</taxon>
        <taxon>Metazoa</taxon>
        <taxon>Spiralia</taxon>
        <taxon>Gnathifera</taxon>
        <taxon>Rotifera</taxon>
        <taxon>Eurotatoria</taxon>
        <taxon>Bdelloidea</taxon>
        <taxon>Adinetida</taxon>
        <taxon>Adinetidae</taxon>
        <taxon>Adineta</taxon>
    </lineage>
</organism>
<feature type="transmembrane region" description="Helical" evidence="1">
    <location>
        <begin position="55"/>
        <end position="76"/>
    </location>
</feature>
<evidence type="ECO:0000256" key="1">
    <source>
        <dbReference type="SAM" id="Phobius"/>
    </source>
</evidence>
<evidence type="ECO:0000313" key="3">
    <source>
        <dbReference type="Proteomes" id="UP000663832"/>
    </source>
</evidence>
<keyword evidence="1" id="KW-1133">Transmembrane helix</keyword>
<sequence>MDDYPKHWMGKIRKDCCLRYSSLIFLIIINILSITALIIGFLFRGQCSIEQNISIYLVVAGFIFTIYYTFLLVLMLMMMLTDKEDVDSLPKRKRCALAISISIICLFMTAWLIVGCIWIFPIKLTVQSIDSSFSTYCQSTLYDYAFFYCCFLIIICFIHYLYFFCMMRRM</sequence>
<dbReference type="InterPro" id="IPR040350">
    <property type="entry name" value="TMEM272"/>
</dbReference>
<keyword evidence="1" id="KW-0812">Transmembrane</keyword>
<feature type="transmembrane region" description="Helical" evidence="1">
    <location>
        <begin position="20"/>
        <end position="43"/>
    </location>
</feature>
<reference evidence="2" key="1">
    <citation type="submission" date="2021-02" db="EMBL/GenBank/DDBJ databases">
        <authorList>
            <person name="Nowell W R."/>
        </authorList>
    </citation>
    <scope>NUCLEOTIDE SEQUENCE</scope>
</reference>
<gene>
    <name evidence="2" type="ORF">QVE165_LOCUS5109</name>
</gene>
<dbReference type="EMBL" id="CAJNOM010000020">
    <property type="protein sequence ID" value="CAF0818145.1"/>
    <property type="molecule type" value="Genomic_DNA"/>
</dbReference>
<evidence type="ECO:0000313" key="2">
    <source>
        <dbReference type="EMBL" id="CAF0818145.1"/>
    </source>
</evidence>
<dbReference type="Proteomes" id="UP000663832">
    <property type="component" value="Unassembled WGS sequence"/>
</dbReference>
<feature type="transmembrane region" description="Helical" evidence="1">
    <location>
        <begin position="97"/>
        <end position="121"/>
    </location>
</feature>
<name>A0A813U5T2_9BILA</name>
<keyword evidence="3" id="KW-1185">Reference proteome</keyword>
<dbReference type="PANTHER" id="PTHR33444:SF7">
    <property type="entry name" value="TRANSMEMBRANE PROTEIN 272"/>
    <property type="match status" value="1"/>
</dbReference>